<keyword evidence="1" id="KW-1133">Transmembrane helix</keyword>
<feature type="domain" description="DUF6989" evidence="2">
    <location>
        <begin position="77"/>
        <end position="222"/>
    </location>
</feature>
<evidence type="ECO:0000313" key="3">
    <source>
        <dbReference type="EMBL" id="MBL0765876.1"/>
    </source>
</evidence>
<dbReference type="InterPro" id="IPR054258">
    <property type="entry name" value="DUF6989"/>
</dbReference>
<proteinExistence type="predicted"/>
<feature type="transmembrane region" description="Helical" evidence="1">
    <location>
        <begin position="12"/>
        <end position="31"/>
    </location>
</feature>
<evidence type="ECO:0000256" key="1">
    <source>
        <dbReference type="SAM" id="Phobius"/>
    </source>
</evidence>
<gene>
    <name evidence="3" type="ORF">JKP34_11480</name>
</gene>
<dbReference type="EMBL" id="JAERQG010000002">
    <property type="protein sequence ID" value="MBL0765876.1"/>
    <property type="molecule type" value="Genomic_DNA"/>
</dbReference>
<protein>
    <recommendedName>
        <fullName evidence="2">DUF6989 domain-containing protein</fullName>
    </recommendedName>
</protein>
<feature type="transmembrane region" description="Helical" evidence="1">
    <location>
        <begin position="61"/>
        <end position="84"/>
    </location>
</feature>
<organism evidence="3 4">
    <name type="scientific">Marivirga atlantica</name>
    <dbReference type="NCBI Taxonomy" id="1548457"/>
    <lineage>
        <taxon>Bacteria</taxon>
        <taxon>Pseudomonadati</taxon>
        <taxon>Bacteroidota</taxon>
        <taxon>Cytophagia</taxon>
        <taxon>Cytophagales</taxon>
        <taxon>Marivirgaceae</taxon>
        <taxon>Marivirga</taxon>
    </lineage>
</organism>
<keyword evidence="1" id="KW-0472">Membrane</keyword>
<comment type="caution">
    <text evidence="3">The sequence shown here is derived from an EMBL/GenBank/DDBJ whole genome shotgun (WGS) entry which is preliminary data.</text>
</comment>
<name>A0A937DK52_9BACT</name>
<feature type="transmembrane region" description="Helical" evidence="1">
    <location>
        <begin position="168"/>
        <end position="189"/>
    </location>
</feature>
<dbReference type="RefSeq" id="WP_201921309.1">
    <property type="nucleotide sequence ID" value="NZ_JAERQG010000002.1"/>
</dbReference>
<evidence type="ECO:0000259" key="2">
    <source>
        <dbReference type="Pfam" id="PF22497"/>
    </source>
</evidence>
<keyword evidence="4" id="KW-1185">Reference proteome</keyword>
<dbReference type="Pfam" id="PF22497">
    <property type="entry name" value="DUF6989"/>
    <property type="match status" value="1"/>
</dbReference>
<accession>A0A937DK52</accession>
<evidence type="ECO:0000313" key="4">
    <source>
        <dbReference type="Proteomes" id="UP000642920"/>
    </source>
</evidence>
<feature type="transmembrane region" description="Helical" evidence="1">
    <location>
        <begin position="37"/>
        <end position="54"/>
    </location>
</feature>
<feature type="transmembrane region" description="Helical" evidence="1">
    <location>
        <begin position="130"/>
        <end position="148"/>
    </location>
</feature>
<feature type="transmembrane region" description="Helical" evidence="1">
    <location>
        <begin position="201"/>
        <end position="222"/>
    </location>
</feature>
<keyword evidence="1" id="KW-0812">Transmembrane</keyword>
<dbReference type="Proteomes" id="UP000642920">
    <property type="component" value="Unassembled WGS sequence"/>
</dbReference>
<reference evidence="3" key="1">
    <citation type="submission" date="2021-01" db="EMBL/GenBank/DDBJ databases">
        <title>Marivirga sp. nov., isolated from intertidal surface sediments.</title>
        <authorList>
            <person name="Zhang M."/>
        </authorList>
    </citation>
    <scope>NUCLEOTIDE SEQUENCE</scope>
    <source>
        <strain evidence="3">SM1354</strain>
    </source>
</reference>
<sequence length="225" mass="25299">METINGLNKQSTRVILSTAFILVLWSLGSSITTAGPWSASVITFLLYTFYWFYAVKFKNQLILRLAIIGTIAGFMELIADYYLVSVINSLVYPAKEAMIWDSPAYMPFAWSNIILQLSFIGVLLTQKFKVLKASIILCIAGGMYIPLYEHLANNAGWWFYHPNTLMVFNAPVYIIISEALISLSLPMLIRLSEHNKIGKSIGLGILEGFWIVVSAMLGWKLVLIM</sequence>
<dbReference type="AlphaFoldDB" id="A0A937DK52"/>
<feature type="transmembrane region" description="Helical" evidence="1">
    <location>
        <begin position="104"/>
        <end position="123"/>
    </location>
</feature>